<proteinExistence type="predicted"/>
<feature type="non-terminal residue" evidence="2">
    <location>
        <position position="98"/>
    </location>
</feature>
<evidence type="ECO:0000256" key="1">
    <source>
        <dbReference type="SAM" id="Phobius"/>
    </source>
</evidence>
<keyword evidence="1" id="KW-0812">Transmembrane</keyword>
<sequence>MTNGAAKVVSAIFLIAGGLVVWLGIGMVTSDASAVCGAQGMSEGDRCLNRRTGEETTMAQQQESNTTAKHVIGYVILGAGGIGVLIGGISAVDAVLGR</sequence>
<name>A0ABW3MPN9_9PSEU</name>
<feature type="transmembrane region" description="Helical" evidence="1">
    <location>
        <begin position="7"/>
        <end position="25"/>
    </location>
</feature>
<evidence type="ECO:0000313" key="2">
    <source>
        <dbReference type="EMBL" id="MFD1051952.1"/>
    </source>
</evidence>
<dbReference type="EMBL" id="JBHTIS010004008">
    <property type="protein sequence ID" value="MFD1051952.1"/>
    <property type="molecule type" value="Genomic_DNA"/>
</dbReference>
<comment type="caution">
    <text evidence="2">The sequence shown here is derived from an EMBL/GenBank/DDBJ whole genome shotgun (WGS) entry which is preliminary data.</text>
</comment>
<reference evidence="3" key="1">
    <citation type="journal article" date="2019" name="Int. J. Syst. Evol. Microbiol.">
        <title>The Global Catalogue of Microorganisms (GCM) 10K type strain sequencing project: providing services to taxonomists for standard genome sequencing and annotation.</title>
        <authorList>
            <consortium name="The Broad Institute Genomics Platform"/>
            <consortium name="The Broad Institute Genome Sequencing Center for Infectious Disease"/>
            <person name="Wu L."/>
            <person name="Ma J."/>
        </authorList>
    </citation>
    <scope>NUCLEOTIDE SEQUENCE [LARGE SCALE GENOMIC DNA]</scope>
    <source>
        <strain evidence="3">JCM 31486</strain>
    </source>
</reference>
<feature type="transmembrane region" description="Helical" evidence="1">
    <location>
        <begin position="71"/>
        <end position="96"/>
    </location>
</feature>
<keyword evidence="1" id="KW-1133">Transmembrane helix</keyword>
<protein>
    <submittedName>
        <fullName evidence="2">Uncharacterized protein</fullName>
    </submittedName>
</protein>
<accession>A0ABW3MPN9</accession>
<keyword evidence="3" id="KW-1185">Reference proteome</keyword>
<evidence type="ECO:0000313" key="3">
    <source>
        <dbReference type="Proteomes" id="UP001597045"/>
    </source>
</evidence>
<organism evidence="2 3">
    <name type="scientific">Kibdelosporangium lantanae</name>
    <dbReference type="NCBI Taxonomy" id="1497396"/>
    <lineage>
        <taxon>Bacteria</taxon>
        <taxon>Bacillati</taxon>
        <taxon>Actinomycetota</taxon>
        <taxon>Actinomycetes</taxon>
        <taxon>Pseudonocardiales</taxon>
        <taxon>Pseudonocardiaceae</taxon>
        <taxon>Kibdelosporangium</taxon>
    </lineage>
</organism>
<keyword evidence="1" id="KW-0472">Membrane</keyword>
<gene>
    <name evidence="2" type="ORF">ACFQ1S_43520</name>
</gene>
<dbReference type="Proteomes" id="UP001597045">
    <property type="component" value="Unassembled WGS sequence"/>
</dbReference>